<organism evidence="4 5">
    <name type="scientific">Enterocloster bolteae (strain ATCC BAA-613 / DSM 15670 / CCUG 46953 / JCM 12243 / WAL 16351)</name>
    <name type="common">Clostridium bolteae</name>
    <dbReference type="NCBI Taxonomy" id="411902"/>
    <lineage>
        <taxon>Bacteria</taxon>
        <taxon>Bacillati</taxon>
        <taxon>Bacillota</taxon>
        <taxon>Clostridia</taxon>
        <taxon>Lachnospirales</taxon>
        <taxon>Lachnospiraceae</taxon>
        <taxon>Enterocloster</taxon>
    </lineage>
</organism>
<dbReference type="Gene3D" id="1.10.12.10">
    <property type="entry name" value="Lyase 2-enoyl-coa Hydratase, Chain A, domain 2"/>
    <property type="match status" value="1"/>
</dbReference>
<reference evidence="4 5" key="1">
    <citation type="submission" date="2007-08" db="EMBL/GenBank/DDBJ databases">
        <authorList>
            <person name="Fulton L."/>
            <person name="Clifton S."/>
            <person name="Fulton B."/>
            <person name="Xu J."/>
            <person name="Minx P."/>
            <person name="Pepin K.H."/>
            <person name="Johnson M."/>
            <person name="Thiruvilangam P."/>
            <person name="Bhonagiri V."/>
            <person name="Nash W.E."/>
            <person name="Mardis E.R."/>
            <person name="Wilson R.K."/>
        </authorList>
    </citation>
    <scope>NUCLEOTIDE SEQUENCE [LARGE SCALE GENOMIC DNA]</scope>
    <source>
        <strain evidence="5">ATCC BAA-613 / DSM 15670 / CCUG 46953 / JCM 12243 / WAL 16351</strain>
    </source>
</reference>
<keyword evidence="2" id="KW-0456">Lyase</keyword>
<sequence length="266" mass="29466">MKGRIDMEYENNLILVEKPADKVALITLNNPPLNLVTLELSRELKETLFRLEQDDEVRVVVLTGSGEKAFCVGSDVKEFPLVWDDVIGKKLQKENEVFNAIEFLDKPVIAAMEGNVCGGGYEMAMACDLRILSESGRIAQPEINLGVFPGSGGIFRLPKLVGASKAMEMMFLGEFIDAEDCLRLGLVNRLAPAGKTVSAALDLAERIAHKPFEAIKLIKKGVREIGMVSSDKCFYKNLEFSRSIFKTEDCKEGVDAFLGKRSPQFR</sequence>
<proteinExistence type="inferred from homology"/>
<dbReference type="Proteomes" id="UP000005396">
    <property type="component" value="Unassembled WGS sequence"/>
</dbReference>
<comment type="caution">
    <text evidence="4">The sequence shown here is derived from an EMBL/GenBank/DDBJ whole genome shotgun (WGS) entry which is preliminary data.</text>
</comment>
<dbReference type="AlphaFoldDB" id="A8RJI0"/>
<dbReference type="Gene3D" id="3.90.226.10">
    <property type="entry name" value="2-enoyl-CoA Hydratase, Chain A, domain 1"/>
    <property type="match status" value="1"/>
</dbReference>
<dbReference type="PANTHER" id="PTHR11941:SF54">
    <property type="entry name" value="ENOYL-COA HYDRATASE, MITOCHONDRIAL"/>
    <property type="match status" value="1"/>
</dbReference>
<protein>
    <recommendedName>
        <fullName evidence="6">Enoyl-CoA hydratase/isomerase family protein</fullName>
    </recommendedName>
</protein>
<dbReference type="GO" id="GO:0006635">
    <property type="term" value="P:fatty acid beta-oxidation"/>
    <property type="evidence" value="ECO:0007669"/>
    <property type="project" value="TreeGrafter"/>
</dbReference>
<dbReference type="PROSITE" id="PS00166">
    <property type="entry name" value="ENOYL_COA_HYDRATASE"/>
    <property type="match status" value="1"/>
</dbReference>
<dbReference type="PaxDb" id="411902-CLOBOL_00919"/>
<dbReference type="GO" id="GO:0016829">
    <property type="term" value="F:lyase activity"/>
    <property type="evidence" value="ECO:0007669"/>
    <property type="project" value="UniProtKB-KW"/>
</dbReference>
<accession>A8RJI0</accession>
<dbReference type="Pfam" id="PF00378">
    <property type="entry name" value="ECH_1"/>
    <property type="match status" value="1"/>
</dbReference>
<comment type="similarity">
    <text evidence="1 3">Belongs to the enoyl-CoA hydratase/isomerase family.</text>
</comment>
<dbReference type="HOGENOM" id="CLU_009834_7_6_9"/>
<evidence type="ECO:0000256" key="3">
    <source>
        <dbReference type="RuleBase" id="RU003707"/>
    </source>
</evidence>
<gene>
    <name evidence="4" type="ORF">CLOBOL_00919</name>
</gene>
<name>A8RJI0_ENTBW</name>
<dbReference type="FunFam" id="3.90.226.10:FF:000009">
    <property type="entry name" value="Carnitinyl-CoA dehydratase"/>
    <property type="match status" value="1"/>
</dbReference>
<dbReference type="eggNOG" id="COG1024">
    <property type="taxonomic scope" value="Bacteria"/>
</dbReference>
<evidence type="ECO:0000313" key="5">
    <source>
        <dbReference type="Proteomes" id="UP000005396"/>
    </source>
</evidence>
<reference evidence="4 5" key="2">
    <citation type="submission" date="2007-09" db="EMBL/GenBank/DDBJ databases">
        <title>Draft genome sequence of Clostridium bolteae (ATCC BAA-613).</title>
        <authorList>
            <person name="Sudarsanam P."/>
            <person name="Ley R."/>
            <person name="Guruge J."/>
            <person name="Turnbaugh P.J."/>
            <person name="Mahowald M."/>
            <person name="Liep D."/>
            <person name="Gordon J."/>
        </authorList>
    </citation>
    <scope>NUCLEOTIDE SEQUENCE [LARGE SCALE GENOMIC DNA]</scope>
    <source>
        <strain evidence="5">ATCC BAA-613 / DSM 15670 / CCUG 46953 / JCM 12243 / WAL 16351</strain>
    </source>
</reference>
<dbReference type="InterPro" id="IPR014748">
    <property type="entry name" value="Enoyl-CoA_hydra_C"/>
</dbReference>
<dbReference type="EMBL" id="ABCC02000011">
    <property type="protein sequence ID" value="EDP18557.1"/>
    <property type="molecule type" value="Genomic_DNA"/>
</dbReference>
<dbReference type="PANTHER" id="PTHR11941">
    <property type="entry name" value="ENOYL-COA HYDRATASE-RELATED"/>
    <property type="match status" value="1"/>
</dbReference>
<evidence type="ECO:0008006" key="6">
    <source>
        <dbReference type="Google" id="ProtNLM"/>
    </source>
</evidence>
<evidence type="ECO:0000256" key="1">
    <source>
        <dbReference type="ARBA" id="ARBA00005254"/>
    </source>
</evidence>
<dbReference type="InterPro" id="IPR001753">
    <property type="entry name" value="Enoyl-CoA_hydra/iso"/>
</dbReference>
<evidence type="ECO:0000313" key="4">
    <source>
        <dbReference type="EMBL" id="EDP18557.1"/>
    </source>
</evidence>
<dbReference type="SUPFAM" id="SSF52096">
    <property type="entry name" value="ClpP/crotonase"/>
    <property type="match status" value="1"/>
</dbReference>
<dbReference type="InterPro" id="IPR018376">
    <property type="entry name" value="Enoyl-CoA_hyd/isom_CS"/>
</dbReference>
<dbReference type="CDD" id="cd06558">
    <property type="entry name" value="crotonase-like"/>
    <property type="match status" value="1"/>
</dbReference>
<evidence type="ECO:0000256" key="2">
    <source>
        <dbReference type="ARBA" id="ARBA00023239"/>
    </source>
</evidence>
<dbReference type="InterPro" id="IPR029045">
    <property type="entry name" value="ClpP/crotonase-like_dom_sf"/>
</dbReference>